<sequence length="352" mass="39285">MTSLADVGRMRLVAQRLVASDMPDVTSVVRWMTCMQAQDLPAARIAMAKRAGTRSLADVDATLDSGAVVRTWPMRGTLHVLLAEDVRWMTDLTRERQNRQARRTHEELGITDAVYERAEGAARTALAGDGLLRNELLDVWRAAGLDVEGQRGYHVIGLLATRGVICQGAMTGKQQRLVLIDEWVPQARELERDEAIVEWATRYFRSHGPATLKDFLWWTKLLASEVKPLMPTIMESLECVTVDGTDYFMDPETPERYSRHKAATAKPMLLSAFDELLLGYTDRSANLLPQDFELVVPGKNGVFFPTVAHRGRIVATWKRPAKPGATVAVEPFSTLDPVVDRALPRLSRALPQ</sequence>
<evidence type="ECO:0008006" key="3">
    <source>
        <dbReference type="Google" id="ProtNLM"/>
    </source>
</evidence>
<dbReference type="Pfam" id="PF06224">
    <property type="entry name" value="AlkZ-like"/>
    <property type="match status" value="1"/>
</dbReference>
<dbReference type="STRING" id="571913.VV02_12040"/>
<dbReference type="PANTHER" id="PTHR38479:SF2">
    <property type="entry name" value="WINGED HELIX DNA-BINDING DOMAIN-CONTAINING PROTEIN"/>
    <property type="match status" value="1"/>
</dbReference>
<protein>
    <recommendedName>
        <fullName evidence="3">Winged helix DNA-binding domain-containing protein</fullName>
    </recommendedName>
</protein>
<evidence type="ECO:0000313" key="2">
    <source>
        <dbReference type="Proteomes" id="UP000066480"/>
    </source>
</evidence>
<proteinExistence type="predicted"/>
<dbReference type="AlphaFoldDB" id="A0A0K1JIL7"/>
<keyword evidence="2" id="KW-1185">Reference proteome</keyword>
<accession>A0A0K1JIL7</accession>
<dbReference type="PATRIC" id="fig|571913.6.peg.2454"/>
<dbReference type="Proteomes" id="UP000066480">
    <property type="component" value="Chromosome"/>
</dbReference>
<dbReference type="InterPro" id="IPR009351">
    <property type="entry name" value="AlkZ-like"/>
</dbReference>
<dbReference type="EMBL" id="CP011112">
    <property type="protein sequence ID" value="AKU16425.1"/>
    <property type="molecule type" value="Genomic_DNA"/>
</dbReference>
<evidence type="ECO:0000313" key="1">
    <source>
        <dbReference type="EMBL" id="AKU16425.1"/>
    </source>
</evidence>
<dbReference type="OrthoDB" id="9148135at2"/>
<gene>
    <name evidence="1" type="ORF">VV02_12040</name>
</gene>
<dbReference type="KEGG" id="lmoi:VV02_12040"/>
<dbReference type="PANTHER" id="PTHR38479">
    <property type="entry name" value="LMO0824 PROTEIN"/>
    <property type="match status" value="1"/>
</dbReference>
<reference evidence="1 2" key="1">
    <citation type="submission" date="2015-03" db="EMBL/GenBank/DDBJ databases">
        <title>Luteipulveratus halotolerans sp. nov., a novel actinobacterium (Dermacoccaceae) from Sarawak, Malaysia.</title>
        <authorList>
            <person name="Juboi H."/>
            <person name="Basik A."/>
            <person name="Shamsul S.S."/>
            <person name="Arnold P."/>
            <person name="Schmitt E.K."/>
            <person name="Sanglier J.-J."/>
            <person name="Yeo T."/>
        </authorList>
    </citation>
    <scope>NUCLEOTIDE SEQUENCE [LARGE SCALE GENOMIC DNA]</scope>
    <source>
        <strain evidence="1 2">MN07-A0370</strain>
    </source>
</reference>
<dbReference type="RefSeq" id="WP_083450104.1">
    <property type="nucleotide sequence ID" value="NZ_CP011112.1"/>
</dbReference>
<organism evidence="1 2">
    <name type="scientific">Luteipulveratus mongoliensis</name>
    <dbReference type="NCBI Taxonomy" id="571913"/>
    <lineage>
        <taxon>Bacteria</taxon>
        <taxon>Bacillati</taxon>
        <taxon>Actinomycetota</taxon>
        <taxon>Actinomycetes</taxon>
        <taxon>Micrococcales</taxon>
        <taxon>Dermacoccaceae</taxon>
        <taxon>Luteipulveratus</taxon>
    </lineage>
</organism>
<name>A0A0K1JIL7_9MICO</name>